<keyword evidence="2" id="KW-0808">Transferase</keyword>
<dbReference type="GO" id="GO:0006015">
    <property type="term" value="P:5-phosphoribose 1-diphosphate biosynthetic process"/>
    <property type="evidence" value="ECO:0007669"/>
    <property type="project" value="TreeGrafter"/>
</dbReference>
<dbReference type="CDD" id="cd06223">
    <property type="entry name" value="PRTases_typeI"/>
    <property type="match status" value="1"/>
</dbReference>
<dbReference type="SUPFAM" id="SSF53271">
    <property type="entry name" value="PRTase-like"/>
    <property type="match status" value="2"/>
</dbReference>
<protein>
    <recommendedName>
        <fullName evidence="1">ribose-phosphate diphosphokinase</fullName>
        <ecNumber evidence="1">2.7.6.1</ecNumber>
    </recommendedName>
</protein>
<gene>
    <name evidence="11" type="ORF">A3A79_00935</name>
</gene>
<keyword evidence="3" id="KW-0479">Metal-binding</keyword>
<evidence type="ECO:0000256" key="8">
    <source>
        <dbReference type="ARBA" id="ARBA00022842"/>
    </source>
</evidence>
<dbReference type="GO" id="GO:0005737">
    <property type="term" value="C:cytoplasm"/>
    <property type="evidence" value="ECO:0007669"/>
    <property type="project" value="TreeGrafter"/>
</dbReference>
<dbReference type="InterPro" id="IPR005946">
    <property type="entry name" value="Rib-P_diPkinase"/>
</dbReference>
<organism evidence="11 12">
    <name type="scientific">Candidatus Gottesmanbacteria bacterium RIFCSPLOWO2_01_FULL_43_11b</name>
    <dbReference type="NCBI Taxonomy" id="1798392"/>
    <lineage>
        <taxon>Bacteria</taxon>
        <taxon>Candidatus Gottesmaniibacteriota</taxon>
    </lineage>
</organism>
<dbReference type="InterPro" id="IPR029057">
    <property type="entry name" value="PRTase-like"/>
</dbReference>
<dbReference type="AlphaFoldDB" id="A0A1F6AGM9"/>
<comment type="caution">
    <text evidence="11">The sequence shown here is derived from an EMBL/GenBank/DDBJ whole genome shotgun (WGS) entry which is preliminary data.</text>
</comment>
<dbReference type="EMBL" id="MFJV01000001">
    <property type="protein sequence ID" value="OGG23756.1"/>
    <property type="molecule type" value="Genomic_DNA"/>
</dbReference>
<keyword evidence="4" id="KW-0545">Nucleotide biosynthesis</keyword>
<evidence type="ECO:0000313" key="12">
    <source>
        <dbReference type="Proteomes" id="UP000178759"/>
    </source>
</evidence>
<evidence type="ECO:0000256" key="2">
    <source>
        <dbReference type="ARBA" id="ARBA00022679"/>
    </source>
</evidence>
<evidence type="ECO:0000256" key="5">
    <source>
        <dbReference type="ARBA" id="ARBA00022741"/>
    </source>
</evidence>
<keyword evidence="8" id="KW-0460">Magnesium</keyword>
<reference evidence="11 12" key="1">
    <citation type="journal article" date="2016" name="Nat. Commun.">
        <title>Thousands of microbial genomes shed light on interconnected biogeochemical processes in an aquifer system.</title>
        <authorList>
            <person name="Anantharaman K."/>
            <person name="Brown C.T."/>
            <person name="Hug L.A."/>
            <person name="Sharon I."/>
            <person name="Castelle C.J."/>
            <person name="Probst A.J."/>
            <person name="Thomas B.C."/>
            <person name="Singh A."/>
            <person name="Wilkins M.J."/>
            <person name="Karaoz U."/>
            <person name="Brodie E.L."/>
            <person name="Williams K.H."/>
            <person name="Hubbard S.S."/>
            <person name="Banfield J.F."/>
        </authorList>
    </citation>
    <scope>NUCLEOTIDE SEQUENCE [LARGE SCALE GENOMIC DNA]</scope>
</reference>
<evidence type="ECO:0000259" key="10">
    <source>
        <dbReference type="Pfam" id="PF13793"/>
    </source>
</evidence>
<dbReference type="InterPro" id="IPR000836">
    <property type="entry name" value="PRTase_dom"/>
</dbReference>
<evidence type="ECO:0000256" key="9">
    <source>
        <dbReference type="ARBA" id="ARBA00049535"/>
    </source>
</evidence>
<evidence type="ECO:0000256" key="3">
    <source>
        <dbReference type="ARBA" id="ARBA00022723"/>
    </source>
</evidence>
<dbReference type="NCBIfam" id="TIGR01251">
    <property type="entry name" value="ribP_PPkin"/>
    <property type="match status" value="1"/>
</dbReference>
<dbReference type="InterPro" id="IPR029099">
    <property type="entry name" value="Pribosyltran_N"/>
</dbReference>
<dbReference type="Gene3D" id="3.40.50.2020">
    <property type="match status" value="2"/>
</dbReference>
<evidence type="ECO:0000313" key="11">
    <source>
        <dbReference type="EMBL" id="OGG23756.1"/>
    </source>
</evidence>
<dbReference type="GO" id="GO:0006164">
    <property type="term" value="P:purine nucleotide biosynthetic process"/>
    <property type="evidence" value="ECO:0007669"/>
    <property type="project" value="TreeGrafter"/>
</dbReference>
<dbReference type="Pfam" id="PF14572">
    <property type="entry name" value="Pribosyl_synth"/>
    <property type="match status" value="1"/>
</dbReference>
<dbReference type="EC" id="2.7.6.1" evidence="1"/>
<dbReference type="GO" id="GO:0005524">
    <property type="term" value="F:ATP binding"/>
    <property type="evidence" value="ECO:0007669"/>
    <property type="project" value="UniProtKB-KW"/>
</dbReference>
<dbReference type="FunFam" id="3.40.50.2020:FF:000007">
    <property type="entry name" value="Ribose-phosphate pyrophosphokinase"/>
    <property type="match status" value="1"/>
</dbReference>
<dbReference type="GO" id="GO:0002189">
    <property type="term" value="C:ribose phosphate diphosphokinase complex"/>
    <property type="evidence" value="ECO:0007669"/>
    <property type="project" value="TreeGrafter"/>
</dbReference>
<evidence type="ECO:0000256" key="4">
    <source>
        <dbReference type="ARBA" id="ARBA00022727"/>
    </source>
</evidence>
<accession>A0A1F6AGM9</accession>
<name>A0A1F6AGM9_9BACT</name>
<dbReference type="Pfam" id="PF13793">
    <property type="entry name" value="Pribosyltran_N"/>
    <property type="match status" value="1"/>
</dbReference>
<dbReference type="STRING" id="1798392.A3A79_00935"/>
<evidence type="ECO:0000256" key="6">
    <source>
        <dbReference type="ARBA" id="ARBA00022777"/>
    </source>
</evidence>
<dbReference type="GO" id="GO:0000287">
    <property type="term" value="F:magnesium ion binding"/>
    <property type="evidence" value="ECO:0007669"/>
    <property type="project" value="InterPro"/>
</dbReference>
<evidence type="ECO:0000256" key="7">
    <source>
        <dbReference type="ARBA" id="ARBA00022840"/>
    </source>
</evidence>
<dbReference type="Proteomes" id="UP000178759">
    <property type="component" value="Unassembled WGS sequence"/>
</dbReference>
<evidence type="ECO:0000256" key="1">
    <source>
        <dbReference type="ARBA" id="ARBA00013247"/>
    </source>
</evidence>
<dbReference type="GO" id="GO:0016301">
    <property type="term" value="F:kinase activity"/>
    <property type="evidence" value="ECO:0007669"/>
    <property type="project" value="UniProtKB-KW"/>
</dbReference>
<dbReference type="PANTHER" id="PTHR10210">
    <property type="entry name" value="RIBOSE-PHOSPHATE DIPHOSPHOKINASE FAMILY MEMBER"/>
    <property type="match status" value="1"/>
</dbReference>
<comment type="catalytic activity">
    <reaction evidence="9">
        <text>D-ribose 5-phosphate + ATP = 5-phospho-alpha-D-ribose 1-diphosphate + AMP + H(+)</text>
        <dbReference type="Rhea" id="RHEA:15609"/>
        <dbReference type="ChEBI" id="CHEBI:15378"/>
        <dbReference type="ChEBI" id="CHEBI:30616"/>
        <dbReference type="ChEBI" id="CHEBI:58017"/>
        <dbReference type="ChEBI" id="CHEBI:78346"/>
        <dbReference type="ChEBI" id="CHEBI:456215"/>
        <dbReference type="EC" id="2.7.6.1"/>
    </reaction>
</comment>
<keyword evidence="5" id="KW-0547">Nucleotide-binding</keyword>
<dbReference type="PANTHER" id="PTHR10210:SF32">
    <property type="entry name" value="RIBOSE-PHOSPHATE PYROPHOSPHOKINASE 2"/>
    <property type="match status" value="1"/>
</dbReference>
<feature type="domain" description="Ribose-phosphate pyrophosphokinase N-terminal" evidence="10">
    <location>
        <begin position="6"/>
        <end position="120"/>
    </location>
</feature>
<keyword evidence="7" id="KW-0067">ATP-binding</keyword>
<sequence>MQAPILLSGTSNEPLALAVGKTLNISLGKIEIGRFTDTECRVRVMEEVSGRNVFVLQSLSMIADQNLVELCLIGQALRQLKAEKITAIIPWMGYSKQDKEFRPGEAVSAQLIATFLEAAGFNSVITVELHSEMITPYFHIPIKELSTHSLFAKELKKRNKTNIVVVSPDMGGKSRSEKFAHEVNLPIVYLEKKRDRTTGEVVVTSVSQDVSGKNIVIFDDIINTGATVIKTSEFLKAHGAGNIYFMATHAVLAGDAAKKLADSTIDEIVVTDSIHLPKEKMFSKLSVISVAQTIADDIITP</sequence>
<proteinExistence type="predicted"/>
<keyword evidence="6" id="KW-0418">Kinase</keyword>
<dbReference type="SMART" id="SM01400">
    <property type="entry name" value="Pribosyltran_N"/>
    <property type="match status" value="1"/>
</dbReference>
<dbReference type="GO" id="GO:0004749">
    <property type="term" value="F:ribose phosphate diphosphokinase activity"/>
    <property type="evidence" value="ECO:0007669"/>
    <property type="project" value="UniProtKB-EC"/>
</dbReference>